<dbReference type="GO" id="GO:0051287">
    <property type="term" value="F:NAD binding"/>
    <property type="evidence" value="ECO:0007669"/>
    <property type="project" value="UniProtKB-UniRule"/>
</dbReference>
<evidence type="ECO:0000313" key="10">
    <source>
        <dbReference type="EMBL" id="MBD3871125.1"/>
    </source>
</evidence>
<name>A0A8J6Y5W3_9BACT</name>
<feature type="domain" description="Ketoreductase" evidence="9">
    <location>
        <begin position="7"/>
        <end position="184"/>
    </location>
</feature>
<organism evidence="10 11">
    <name type="scientific">Candidatus Sulfomarinibacter kjeldsenii</name>
    <dbReference type="NCBI Taxonomy" id="2885994"/>
    <lineage>
        <taxon>Bacteria</taxon>
        <taxon>Pseudomonadati</taxon>
        <taxon>Acidobacteriota</taxon>
        <taxon>Thermoanaerobaculia</taxon>
        <taxon>Thermoanaerobaculales</taxon>
        <taxon>Candidatus Sulfomarinibacteraceae</taxon>
        <taxon>Candidatus Sulfomarinibacter</taxon>
    </lineage>
</organism>
<dbReference type="EC" id="1.1.1.100" evidence="8"/>
<keyword evidence="8" id="KW-0275">Fatty acid biosynthesis</keyword>
<dbReference type="NCBIfam" id="NF009466">
    <property type="entry name" value="PRK12826.1-2"/>
    <property type="match status" value="1"/>
</dbReference>
<comment type="catalytic activity">
    <reaction evidence="5 8">
        <text>a (3R)-hydroxyacyl-[ACP] + NADP(+) = a 3-oxoacyl-[ACP] + NADPH + H(+)</text>
        <dbReference type="Rhea" id="RHEA:17397"/>
        <dbReference type="Rhea" id="RHEA-COMP:9916"/>
        <dbReference type="Rhea" id="RHEA-COMP:9945"/>
        <dbReference type="ChEBI" id="CHEBI:15378"/>
        <dbReference type="ChEBI" id="CHEBI:57783"/>
        <dbReference type="ChEBI" id="CHEBI:58349"/>
        <dbReference type="ChEBI" id="CHEBI:78776"/>
        <dbReference type="ChEBI" id="CHEBI:78827"/>
        <dbReference type="EC" id="1.1.1.100"/>
    </reaction>
</comment>
<evidence type="ECO:0000256" key="4">
    <source>
        <dbReference type="ARBA" id="ARBA00023002"/>
    </source>
</evidence>
<feature type="binding site" evidence="7">
    <location>
        <position position="88"/>
    </location>
    <ligand>
        <name>NADP(+)</name>
        <dbReference type="ChEBI" id="CHEBI:58349"/>
    </ligand>
</feature>
<dbReference type="InterPro" id="IPR011284">
    <property type="entry name" value="3oxo_ACP_reduc"/>
</dbReference>
<comment type="function">
    <text evidence="1 8">Catalyzes the NADPH-dependent reduction of beta-ketoacyl-ACP substrates to beta-hydroxyacyl-ACP products, the first reductive step in the elongation cycle of fatty acid biosynthesis.</text>
</comment>
<dbReference type="InterPro" id="IPR002347">
    <property type="entry name" value="SDR_fam"/>
</dbReference>
<dbReference type="Proteomes" id="UP000598633">
    <property type="component" value="Unassembled WGS sequence"/>
</dbReference>
<dbReference type="SMART" id="SM00822">
    <property type="entry name" value="PKS_KR"/>
    <property type="match status" value="1"/>
</dbReference>
<dbReference type="FunFam" id="3.40.50.720:FF:000115">
    <property type="entry name" value="3-oxoacyl-[acyl-carrier-protein] reductase FabG"/>
    <property type="match status" value="1"/>
</dbReference>
<dbReference type="PANTHER" id="PTHR42879:SF2">
    <property type="entry name" value="3-OXOACYL-[ACYL-CARRIER-PROTEIN] REDUCTASE FABG"/>
    <property type="match status" value="1"/>
</dbReference>
<comment type="pathway">
    <text evidence="8">Lipid metabolism; fatty acid biosynthesis.</text>
</comment>
<evidence type="ECO:0000259" key="9">
    <source>
        <dbReference type="SMART" id="SM00822"/>
    </source>
</evidence>
<sequence length="245" mass="25472">MKEFEGQVAVVTGGARGIGAEIARRFAGGGAKVVCADVLDTTEIVDEINESGGTAEGRELDVTDFVAAAESIAAIHVAHGRIDILVNNAGITRDQLLVRMKPEDWDLVLGINLDGVFKVTQPVAKLMMRARGGRIVNVASVVGLMGNAGQANYAASKAGLIGFTKSLARELGPRNVTVNAVAPGYIQTPMTDKLTDDQREALMKTVAIPRLGTPTDVADAVAFLAGPGASYITGVVLNISGGLYI</sequence>
<evidence type="ECO:0000256" key="1">
    <source>
        <dbReference type="ARBA" id="ARBA00002607"/>
    </source>
</evidence>
<protein>
    <recommendedName>
        <fullName evidence="8">3-oxoacyl-[acyl-carrier-protein] reductase</fullName>
        <ecNumber evidence="8">1.1.1.100</ecNumber>
    </recommendedName>
</protein>
<dbReference type="NCBIfam" id="NF005559">
    <property type="entry name" value="PRK07231.1"/>
    <property type="match status" value="1"/>
</dbReference>
<dbReference type="PANTHER" id="PTHR42879">
    <property type="entry name" value="3-OXOACYL-(ACYL-CARRIER-PROTEIN) REDUCTASE"/>
    <property type="match status" value="1"/>
</dbReference>
<dbReference type="InterPro" id="IPR050259">
    <property type="entry name" value="SDR"/>
</dbReference>
<dbReference type="GO" id="GO:0006633">
    <property type="term" value="P:fatty acid biosynthetic process"/>
    <property type="evidence" value="ECO:0007669"/>
    <property type="project" value="UniProtKB-UniPathway"/>
</dbReference>
<feature type="binding site" evidence="7">
    <location>
        <begin position="13"/>
        <end position="16"/>
    </location>
    <ligand>
        <name>NADP(+)</name>
        <dbReference type="ChEBI" id="CHEBI:58349"/>
    </ligand>
</feature>
<evidence type="ECO:0000313" key="11">
    <source>
        <dbReference type="Proteomes" id="UP000598633"/>
    </source>
</evidence>
<feature type="active site" description="Proton acceptor" evidence="6">
    <location>
        <position position="153"/>
    </location>
</feature>
<evidence type="ECO:0000256" key="3">
    <source>
        <dbReference type="ARBA" id="ARBA00022857"/>
    </source>
</evidence>
<evidence type="ECO:0000256" key="8">
    <source>
        <dbReference type="RuleBase" id="RU366074"/>
    </source>
</evidence>
<keyword evidence="8" id="KW-0276">Fatty acid metabolism</keyword>
<evidence type="ECO:0000256" key="7">
    <source>
        <dbReference type="PIRSR" id="PIRSR611284-2"/>
    </source>
</evidence>
<feature type="binding site" evidence="7">
    <location>
        <begin position="153"/>
        <end position="157"/>
    </location>
    <ligand>
        <name>NADP(+)</name>
        <dbReference type="ChEBI" id="CHEBI:58349"/>
    </ligand>
</feature>
<dbReference type="PRINTS" id="PR00080">
    <property type="entry name" value="SDRFAMILY"/>
</dbReference>
<dbReference type="NCBIfam" id="TIGR01830">
    <property type="entry name" value="3oxo_ACP_reduc"/>
    <property type="match status" value="1"/>
</dbReference>
<dbReference type="AlphaFoldDB" id="A0A8J6Y5W3"/>
<dbReference type="UniPathway" id="UPA00094"/>
<keyword evidence="3 7" id="KW-0521">NADP</keyword>
<feature type="binding site" evidence="7">
    <location>
        <position position="186"/>
    </location>
    <ligand>
        <name>NADP(+)</name>
        <dbReference type="ChEBI" id="CHEBI:58349"/>
    </ligand>
</feature>
<comment type="subunit">
    <text evidence="8">Homotetramer.</text>
</comment>
<accession>A0A8J6Y5W3</accession>
<comment type="similarity">
    <text evidence="2 8">Belongs to the short-chain dehydrogenases/reductases (SDR) family.</text>
</comment>
<dbReference type="InterPro" id="IPR057326">
    <property type="entry name" value="KR_dom"/>
</dbReference>
<keyword evidence="8" id="KW-0443">Lipid metabolism</keyword>
<dbReference type="InterPro" id="IPR036291">
    <property type="entry name" value="NAD(P)-bd_dom_sf"/>
</dbReference>
<dbReference type="GO" id="GO:0004316">
    <property type="term" value="F:3-oxoacyl-[acyl-carrier-protein] reductase (NADPH) activity"/>
    <property type="evidence" value="ECO:0007669"/>
    <property type="project" value="UniProtKB-UniRule"/>
</dbReference>
<dbReference type="EMBL" id="JACXWA010000119">
    <property type="protein sequence ID" value="MBD3871125.1"/>
    <property type="molecule type" value="Genomic_DNA"/>
</dbReference>
<dbReference type="PROSITE" id="PS00061">
    <property type="entry name" value="ADH_SHORT"/>
    <property type="match status" value="1"/>
</dbReference>
<dbReference type="InterPro" id="IPR020904">
    <property type="entry name" value="Sc_DH/Rdtase_CS"/>
</dbReference>
<dbReference type="SUPFAM" id="SSF51735">
    <property type="entry name" value="NAD(P)-binding Rossmann-fold domains"/>
    <property type="match status" value="1"/>
</dbReference>
<keyword evidence="8" id="KW-0444">Lipid biosynthesis</keyword>
<evidence type="ECO:0000256" key="2">
    <source>
        <dbReference type="ARBA" id="ARBA00006484"/>
    </source>
</evidence>
<comment type="caution">
    <text evidence="10">The sequence shown here is derived from an EMBL/GenBank/DDBJ whole genome shotgun (WGS) entry which is preliminary data.</text>
</comment>
<dbReference type="PRINTS" id="PR00081">
    <property type="entry name" value="GDHRDH"/>
</dbReference>
<proteinExistence type="inferred from homology"/>
<evidence type="ECO:0000256" key="6">
    <source>
        <dbReference type="PIRSR" id="PIRSR611284-1"/>
    </source>
</evidence>
<dbReference type="Gene3D" id="3.40.50.720">
    <property type="entry name" value="NAD(P)-binding Rossmann-like Domain"/>
    <property type="match status" value="1"/>
</dbReference>
<keyword evidence="4 8" id="KW-0560">Oxidoreductase</keyword>
<reference evidence="10 11" key="1">
    <citation type="submission" date="2020-08" db="EMBL/GenBank/DDBJ databases">
        <title>Acidobacteriota in marine sediments use diverse sulfur dissimilation pathways.</title>
        <authorList>
            <person name="Wasmund K."/>
        </authorList>
    </citation>
    <scope>NUCLEOTIDE SEQUENCE [LARGE SCALE GENOMIC DNA]</scope>
    <source>
        <strain evidence="10">MAG AM3-A</strain>
    </source>
</reference>
<dbReference type="Pfam" id="PF13561">
    <property type="entry name" value="adh_short_C2"/>
    <property type="match status" value="1"/>
</dbReference>
<evidence type="ECO:0000256" key="5">
    <source>
        <dbReference type="ARBA" id="ARBA00048508"/>
    </source>
</evidence>
<gene>
    <name evidence="10" type="primary">fabG</name>
    <name evidence="10" type="ORF">IFJ97_07195</name>
</gene>
<dbReference type="CDD" id="cd05333">
    <property type="entry name" value="BKR_SDR_c"/>
    <property type="match status" value="1"/>
</dbReference>